<reference evidence="1" key="1">
    <citation type="submission" date="2020-03" db="EMBL/GenBank/DDBJ databases">
        <title>The deep terrestrial virosphere.</title>
        <authorList>
            <person name="Holmfeldt K."/>
            <person name="Nilsson E."/>
            <person name="Simone D."/>
            <person name="Lopez-Fernandez M."/>
            <person name="Wu X."/>
            <person name="de Brujin I."/>
            <person name="Lundin D."/>
            <person name="Andersson A."/>
            <person name="Bertilsson S."/>
            <person name="Dopson M."/>
        </authorList>
    </citation>
    <scope>NUCLEOTIDE SEQUENCE</scope>
    <source>
        <strain evidence="1">MM415A03550</strain>
        <strain evidence="2">MM415B03522</strain>
    </source>
</reference>
<evidence type="ECO:0000313" key="1">
    <source>
        <dbReference type="EMBL" id="QJA70812.1"/>
    </source>
</evidence>
<accession>A0A6M3JP52</accession>
<dbReference type="EMBL" id="MT142946">
    <property type="protein sequence ID" value="QJA90895.1"/>
    <property type="molecule type" value="Genomic_DNA"/>
</dbReference>
<dbReference type="AlphaFoldDB" id="A0A6M3JP52"/>
<evidence type="ECO:0000313" key="2">
    <source>
        <dbReference type="EMBL" id="QJA90895.1"/>
    </source>
</evidence>
<sequence length="69" mass="7613">MNKYCPKCSVPYFASQANFCTTDGTKLEGLKKCPKCGNEILPPLVDPNGKFCGNCNYNIVGLYEKKTTI</sequence>
<name>A0A6M3JP52_9ZZZZ</name>
<organism evidence="1">
    <name type="scientific">viral metagenome</name>
    <dbReference type="NCBI Taxonomy" id="1070528"/>
    <lineage>
        <taxon>unclassified sequences</taxon>
        <taxon>metagenomes</taxon>
        <taxon>organismal metagenomes</taxon>
    </lineage>
</organism>
<dbReference type="EMBL" id="MT141823">
    <property type="protein sequence ID" value="QJA70812.1"/>
    <property type="molecule type" value="Genomic_DNA"/>
</dbReference>
<protein>
    <submittedName>
        <fullName evidence="1">Uncharacterized protein</fullName>
    </submittedName>
</protein>
<proteinExistence type="predicted"/>
<gene>
    <name evidence="1" type="ORF">MM415A03550_0002</name>
    <name evidence="2" type="ORF">MM415B03522_0009</name>
</gene>